<reference evidence="2" key="1">
    <citation type="journal article" date="2020" name="Stud. Mycol.">
        <title>101 Dothideomycetes genomes: a test case for predicting lifestyles and emergence of pathogens.</title>
        <authorList>
            <person name="Haridas S."/>
            <person name="Albert R."/>
            <person name="Binder M."/>
            <person name="Bloem J."/>
            <person name="Labutti K."/>
            <person name="Salamov A."/>
            <person name="Andreopoulos B."/>
            <person name="Baker S."/>
            <person name="Barry K."/>
            <person name="Bills G."/>
            <person name="Bluhm B."/>
            <person name="Cannon C."/>
            <person name="Castanera R."/>
            <person name="Culley D."/>
            <person name="Daum C."/>
            <person name="Ezra D."/>
            <person name="Gonzalez J."/>
            <person name="Henrissat B."/>
            <person name="Kuo A."/>
            <person name="Liang C."/>
            <person name="Lipzen A."/>
            <person name="Lutzoni F."/>
            <person name="Magnuson J."/>
            <person name="Mondo S."/>
            <person name="Nolan M."/>
            <person name="Ohm R."/>
            <person name="Pangilinan J."/>
            <person name="Park H.-J."/>
            <person name="Ramirez L."/>
            <person name="Alfaro M."/>
            <person name="Sun H."/>
            <person name="Tritt A."/>
            <person name="Yoshinaga Y."/>
            <person name="Zwiers L.-H."/>
            <person name="Turgeon B."/>
            <person name="Goodwin S."/>
            <person name="Spatafora J."/>
            <person name="Crous P."/>
            <person name="Grigoriev I."/>
        </authorList>
    </citation>
    <scope>NUCLEOTIDE SEQUENCE</scope>
    <source>
        <strain evidence="2">CBS 207.26</strain>
    </source>
</reference>
<accession>A0A6A6ECL6</accession>
<dbReference type="AlphaFoldDB" id="A0A6A6ECL6"/>
<dbReference type="Proteomes" id="UP000800200">
    <property type="component" value="Unassembled WGS sequence"/>
</dbReference>
<proteinExistence type="predicted"/>
<name>A0A6A6ECL6_9PEZI</name>
<evidence type="ECO:0000313" key="3">
    <source>
        <dbReference type="Proteomes" id="UP000800200"/>
    </source>
</evidence>
<evidence type="ECO:0000256" key="1">
    <source>
        <dbReference type="SAM" id="MobiDB-lite"/>
    </source>
</evidence>
<sequence>MGQDRLTAASPLFDGLLCRDFVEIVNSPNLRRIRIHRGVAEGSGRLAYSMSERGNTRLSSYMLCSALPKRHRQLFSACSGCSTVGSAMWRSCELISATRNLRSSLHDYGRIRHDMRLPPLGKYTYRRRAANKTEFMDFGRSGSNRRSSSSSHIRKEASIRAVAAEQVAIGLQACRHGQSSMGPLLVGRTRCGVIDVETLMASGRGLLLVQQKPGSARGAMVDGSPPTQWFVVDSFRGCSAAPALEAVKGPRVPGRAGAFWAPGARMTSVVRRSGPVSGSHIFAIWCRPCYCQPYSLLLGREPGDQKENAPRMQSFSPDSELSPAIGMPAISTLSRPA</sequence>
<protein>
    <submittedName>
        <fullName evidence="2">Uncharacterized protein</fullName>
    </submittedName>
</protein>
<gene>
    <name evidence="2" type="ORF">K469DRAFT_682935</name>
</gene>
<organism evidence="2 3">
    <name type="scientific">Zopfia rhizophila CBS 207.26</name>
    <dbReference type="NCBI Taxonomy" id="1314779"/>
    <lineage>
        <taxon>Eukaryota</taxon>
        <taxon>Fungi</taxon>
        <taxon>Dikarya</taxon>
        <taxon>Ascomycota</taxon>
        <taxon>Pezizomycotina</taxon>
        <taxon>Dothideomycetes</taxon>
        <taxon>Dothideomycetes incertae sedis</taxon>
        <taxon>Zopfiaceae</taxon>
        <taxon>Zopfia</taxon>
    </lineage>
</organism>
<evidence type="ECO:0000313" key="2">
    <source>
        <dbReference type="EMBL" id="KAF2189494.1"/>
    </source>
</evidence>
<feature type="region of interest" description="Disordered" evidence="1">
    <location>
        <begin position="302"/>
        <end position="337"/>
    </location>
</feature>
<keyword evidence="3" id="KW-1185">Reference proteome</keyword>
<dbReference type="EMBL" id="ML994620">
    <property type="protein sequence ID" value="KAF2189494.1"/>
    <property type="molecule type" value="Genomic_DNA"/>
</dbReference>